<dbReference type="SUPFAM" id="SSF56281">
    <property type="entry name" value="Metallo-hydrolase/oxidoreductase"/>
    <property type="match status" value="1"/>
</dbReference>
<dbReference type="PANTHER" id="PTHR15032:SF4">
    <property type="entry name" value="N-ACYL-PHOSPHATIDYLETHANOLAMINE-HYDROLYZING PHOSPHOLIPASE D"/>
    <property type="match status" value="1"/>
</dbReference>
<dbReference type="AlphaFoldDB" id="A0A1X7IA13"/>
<keyword evidence="4" id="KW-1185">Reference proteome</keyword>
<proteinExistence type="predicted"/>
<dbReference type="STRING" id="561061.SAMN05660862_0592"/>
<evidence type="ECO:0000313" key="4">
    <source>
        <dbReference type="Proteomes" id="UP000192980"/>
    </source>
</evidence>
<gene>
    <name evidence="3" type="ORF">SAMN05660862_0592</name>
</gene>
<keyword evidence="1" id="KW-0812">Transmembrane</keyword>
<evidence type="ECO:0000256" key="1">
    <source>
        <dbReference type="SAM" id="Phobius"/>
    </source>
</evidence>
<dbReference type="GO" id="GO:0070290">
    <property type="term" value="F:N-acylphosphatidylethanolamine-specific phospholipase D activity"/>
    <property type="evidence" value="ECO:0007669"/>
    <property type="project" value="InterPro"/>
</dbReference>
<dbReference type="Pfam" id="PF12706">
    <property type="entry name" value="Lactamase_B_2"/>
    <property type="match status" value="1"/>
</dbReference>
<dbReference type="InterPro" id="IPR024884">
    <property type="entry name" value="NAPE-PLD"/>
</dbReference>
<dbReference type="InterPro" id="IPR036866">
    <property type="entry name" value="RibonucZ/Hydroxyglut_hydro"/>
</dbReference>
<protein>
    <submittedName>
        <fullName evidence="3">L-ascorbate metabolism protein UlaG, beta-lactamase superfamily</fullName>
    </submittedName>
</protein>
<feature type="domain" description="Metallo-beta-lactamase" evidence="2">
    <location>
        <begin position="127"/>
        <end position="321"/>
    </location>
</feature>
<name>A0A1X7IA13_9SPHI</name>
<keyword evidence="1" id="KW-1133">Transmembrane helix</keyword>
<dbReference type="InterPro" id="IPR001279">
    <property type="entry name" value="Metallo-B-lactamas"/>
</dbReference>
<dbReference type="Proteomes" id="UP000192980">
    <property type="component" value="Unassembled WGS sequence"/>
</dbReference>
<accession>A0A1X7IA13</accession>
<dbReference type="PIRSF" id="PIRSF038896">
    <property type="entry name" value="NAPE-PLD"/>
    <property type="match status" value="1"/>
</dbReference>
<dbReference type="OrthoDB" id="9805728at2"/>
<reference evidence="3 4" key="1">
    <citation type="submission" date="2017-04" db="EMBL/GenBank/DDBJ databases">
        <authorList>
            <person name="Afonso C.L."/>
            <person name="Miller P.J."/>
            <person name="Scott M.A."/>
            <person name="Spackman E."/>
            <person name="Goraichik I."/>
            <person name="Dimitrov K.M."/>
            <person name="Suarez D.L."/>
            <person name="Swayne D.E."/>
        </authorList>
    </citation>
    <scope>NUCLEOTIDE SEQUENCE [LARGE SCALE GENOMIC DNA]</scope>
    <source>
        <strain evidence="3 4">DSM 22418</strain>
    </source>
</reference>
<dbReference type="Gene3D" id="3.60.15.10">
    <property type="entry name" value="Ribonuclease Z/Hydroxyacylglutathione hydrolase-like"/>
    <property type="match status" value="1"/>
</dbReference>
<dbReference type="GO" id="GO:0008270">
    <property type="term" value="F:zinc ion binding"/>
    <property type="evidence" value="ECO:0007669"/>
    <property type="project" value="InterPro"/>
</dbReference>
<keyword evidence="1" id="KW-0472">Membrane</keyword>
<dbReference type="EMBL" id="FXAU01000001">
    <property type="protein sequence ID" value="SMG11250.1"/>
    <property type="molecule type" value="Genomic_DNA"/>
</dbReference>
<dbReference type="PANTHER" id="PTHR15032">
    <property type="entry name" value="N-ACYL-PHOSPHATIDYLETHANOLAMINE-HYDROLYZING PHOSPHOLIPASE D"/>
    <property type="match status" value="1"/>
</dbReference>
<dbReference type="GO" id="GO:0005737">
    <property type="term" value="C:cytoplasm"/>
    <property type="evidence" value="ECO:0007669"/>
    <property type="project" value="TreeGrafter"/>
</dbReference>
<feature type="transmembrane region" description="Helical" evidence="1">
    <location>
        <begin position="12"/>
        <end position="30"/>
    </location>
</feature>
<evidence type="ECO:0000259" key="2">
    <source>
        <dbReference type="Pfam" id="PF12706"/>
    </source>
</evidence>
<organism evidence="3 4">
    <name type="scientific">Sphingobacterium psychroaquaticum</name>
    <dbReference type="NCBI Taxonomy" id="561061"/>
    <lineage>
        <taxon>Bacteria</taxon>
        <taxon>Pseudomonadati</taxon>
        <taxon>Bacteroidota</taxon>
        <taxon>Sphingobacteriia</taxon>
        <taxon>Sphingobacteriales</taxon>
        <taxon>Sphingobacteriaceae</taxon>
        <taxon>Sphingobacterium</taxon>
    </lineage>
</organism>
<sequence>MSKRRILIKRILYTLFILLAVVAVGTYLFLQQPSFGKLPEGARLARIQQSENFKNGIFQNQTITPNLATDKSKFVLFTEFFFQKIKDLRPTKDVPAIKTDLKALNRKDNLVVWLGHSSLYMQLDGKRFLVDPVLLTASPISFVNKAFRGADAYHPQDIPDIDYLLITHDHWDHLDYETMVVLKDRVGKVVCPLGVASHLEYWGFDPARIVEHDWFDSVVLDEHLKINTLPARHFSGRGLQPNKTLWASYLLESASAGKVYISGDTGYEAHFKAIGERFGEIDFAIMENGQYNADWRYIHMMPEDLVQAVKDLKPKRFFTVHNSKYALGKHAWYEPLENIYSSAQRDSLPLVTPMIGEPLYLETAAAAPKKWWVE</sequence>
<evidence type="ECO:0000313" key="3">
    <source>
        <dbReference type="EMBL" id="SMG11250.1"/>
    </source>
</evidence>
<dbReference type="RefSeq" id="WP_085471456.1">
    <property type="nucleotide sequence ID" value="NZ_FXAU01000001.1"/>
</dbReference>